<keyword evidence="2" id="KW-1185">Reference proteome</keyword>
<evidence type="ECO:0000256" key="1">
    <source>
        <dbReference type="SAM" id="Phobius"/>
    </source>
</evidence>
<feature type="transmembrane region" description="Helical" evidence="1">
    <location>
        <begin position="20"/>
        <end position="40"/>
    </location>
</feature>
<dbReference type="AlphaFoldDB" id="A0A0M3I5S7"/>
<name>A0A0M3I5S7_ASCLU</name>
<organism evidence="2 3">
    <name type="scientific">Ascaris lumbricoides</name>
    <name type="common">Giant roundworm</name>
    <dbReference type="NCBI Taxonomy" id="6252"/>
    <lineage>
        <taxon>Eukaryota</taxon>
        <taxon>Metazoa</taxon>
        <taxon>Ecdysozoa</taxon>
        <taxon>Nematoda</taxon>
        <taxon>Chromadorea</taxon>
        <taxon>Rhabditida</taxon>
        <taxon>Spirurina</taxon>
        <taxon>Ascaridomorpha</taxon>
        <taxon>Ascaridoidea</taxon>
        <taxon>Ascarididae</taxon>
        <taxon>Ascaris</taxon>
    </lineage>
</organism>
<evidence type="ECO:0000313" key="2">
    <source>
        <dbReference type="Proteomes" id="UP000036681"/>
    </source>
</evidence>
<dbReference type="Proteomes" id="UP000036681">
    <property type="component" value="Unplaced"/>
</dbReference>
<feature type="transmembrane region" description="Helical" evidence="1">
    <location>
        <begin position="52"/>
        <end position="70"/>
    </location>
</feature>
<proteinExistence type="predicted"/>
<feature type="transmembrane region" description="Helical" evidence="1">
    <location>
        <begin position="99"/>
        <end position="118"/>
    </location>
</feature>
<feature type="transmembrane region" description="Helical" evidence="1">
    <location>
        <begin position="139"/>
        <end position="163"/>
    </location>
</feature>
<keyword evidence="1" id="KW-0472">Membrane</keyword>
<feature type="transmembrane region" description="Helical" evidence="1">
    <location>
        <begin position="232"/>
        <end position="252"/>
    </location>
</feature>
<dbReference type="Gene3D" id="1.20.1070.10">
    <property type="entry name" value="Rhodopsin 7-helix transmembrane proteins"/>
    <property type="match status" value="1"/>
</dbReference>
<feature type="transmembrane region" description="Helical" evidence="1">
    <location>
        <begin position="264"/>
        <end position="287"/>
    </location>
</feature>
<dbReference type="WBParaSite" id="ALUE_0001233101-mRNA-1">
    <property type="protein sequence ID" value="ALUE_0001233101-mRNA-1"/>
    <property type="gene ID" value="ALUE_0001233101"/>
</dbReference>
<reference evidence="3" key="1">
    <citation type="submission" date="2017-02" db="UniProtKB">
        <authorList>
            <consortium name="WormBaseParasite"/>
        </authorList>
    </citation>
    <scope>IDENTIFICATION</scope>
</reference>
<feature type="transmembrane region" description="Helical" evidence="1">
    <location>
        <begin position="189"/>
        <end position="211"/>
    </location>
</feature>
<sequence length="323" mass="36236">MTIPPNTFGETSLATISFMFFMYICLGTVTILSSLFDIAVFIMNRDSRTRHLLFILLDFAEIVNGIAYIMCGYGRGKEYHKGLFNTAISFHDCFFTKNWVIPLIMGTELPALITIIISTERITAVMRPKFYANFWRPKVKLLLTVAAIVVELISILFAGLSAFNNTELSGTRHCAIINSTSTVYSTTHFLFVVLAYILSFASLLIVQIMITRWCRGKEAKTVVAHKGPQTKLLLCVTGAAIVLVAMPSVVMISIRLKMFTVNDVALAITYSGPGLLTIATTVINFIFRPEYRQQLYKLLRIKQKDPLTNAFSVKAVNVSYHKR</sequence>
<accession>A0A0M3I5S7</accession>
<protein>
    <submittedName>
        <fullName evidence="3">G_PROTEIN_RECEP_F1_2 domain-containing protein</fullName>
    </submittedName>
</protein>
<keyword evidence="1" id="KW-0812">Transmembrane</keyword>
<keyword evidence="1" id="KW-1133">Transmembrane helix</keyword>
<evidence type="ECO:0000313" key="3">
    <source>
        <dbReference type="WBParaSite" id="ALUE_0001233101-mRNA-1"/>
    </source>
</evidence>